<accession>A0ABR2F7Z1</accession>
<evidence type="ECO:0000313" key="2">
    <source>
        <dbReference type="EMBL" id="KAK8574445.1"/>
    </source>
</evidence>
<sequence length="93" mass="10069">MVGMVCAIFISLLEMEAHYVPVFLSSEAMGAVAKAIATTLALLHAHGQVVATSSLELASCTILYHHPICSFNFIFAILPREASLEKHMIVRAI</sequence>
<proteinExistence type="predicted"/>
<gene>
    <name evidence="2" type="ORF">V6N12_062139</name>
</gene>
<comment type="caution">
    <text evidence="2">The sequence shown here is derived from an EMBL/GenBank/DDBJ whole genome shotgun (WGS) entry which is preliminary data.</text>
</comment>
<feature type="signal peptide" evidence="1">
    <location>
        <begin position="1"/>
        <end position="17"/>
    </location>
</feature>
<protein>
    <submittedName>
        <fullName evidence="2">Uncharacterized protein</fullName>
    </submittedName>
</protein>
<keyword evidence="3" id="KW-1185">Reference proteome</keyword>
<reference evidence="2 3" key="1">
    <citation type="journal article" date="2024" name="G3 (Bethesda)">
        <title>Genome assembly of Hibiscus sabdariffa L. provides insights into metabolisms of medicinal natural products.</title>
        <authorList>
            <person name="Kim T."/>
        </authorList>
    </citation>
    <scope>NUCLEOTIDE SEQUENCE [LARGE SCALE GENOMIC DNA]</scope>
    <source>
        <strain evidence="2">TK-2024</strain>
        <tissue evidence="2">Old leaves</tissue>
    </source>
</reference>
<evidence type="ECO:0000256" key="1">
    <source>
        <dbReference type="SAM" id="SignalP"/>
    </source>
</evidence>
<evidence type="ECO:0000313" key="3">
    <source>
        <dbReference type="Proteomes" id="UP001472677"/>
    </source>
</evidence>
<feature type="chain" id="PRO_5047522049" evidence="1">
    <location>
        <begin position="18"/>
        <end position="93"/>
    </location>
</feature>
<dbReference type="EMBL" id="JBBPBM010000007">
    <property type="protein sequence ID" value="KAK8574445.1"/>
    <property type="molecule type" value="Genomic_DNA"/>
</dbReference>
<dbReference type="Proteomes" id="UP001472677">
    <property type="component" value="Unassembled WGS sequence"/>
</dbReference>
<organism evidence="2 3">
    <name type="scientific">Hibiscus sabdariffa</name>
    <name type="common">roselle</name>
    <dbReference type="NCBI Taxonomy" id="183260"/>
    <lineage>
        <taxon>Eukaryota</taxon>
        <taxon>Viridiplantae</taxon>
        <taxon>Streptophyta</taxon>
        <taxon>Embryophyta</taxon>
        <taxon>Tracheophyta</taxon>
        <taxon>Spermatophyta</taxon>
        <taxon>Magnoliopsida</taxon>
        <taxon>eudicotyledons</taxon>
        <taxon>Gunneridae</taxon>
        <taxon>Pentapetalae</taxon>
        <taxon>rosids</taxon>
        <taxon>malvids</taxon>
        <taxon>Malvales</taxon>
        <taxon>Malvaceae</taxon>
        <taxon>Malvoideae</taxon>
        <taxon>Hibiscus</taxon>
    </lineage>
</organism>
<keyword evidence="1" id="KW-0732">Signal</keyword>
<name>A0ABR2F7Z1_9ROSI</name>